<dbReference type="AlphaFoldDB" id="A0A2T3QM67"/>
<dbReference type="Proteomes" id="UP000251647">
    <property type="component" value="Unassembled WGS sequence"/>
</dbReference>
<protein>
    <submittedName>
        <fullName evidence="1">Uncharacterized protein</fullName>
    </submittedName>
</protein>
<accession>A0A2T3QM67</accession>
<name>A0A2T3QM67_PHODM</name>
<dbReference type="RefSeq" id="WP_005297817.1">
    <property type="nucleotide sequence ID" value="NZ_PYOG01000004.1"/>
</dbReference>
<evidence type="ECO:0000313" key="2">
    <source>
        <dbReference type="Proteomes" id="UP000251647"/>
    </source>
</evidence>
<organism evidence="1 2">
    <name type="scientific">Photobacterium damselae</name>
    <dbReference type="NCBI Taxonomy" id="38293"/>
    <lineage>
        <taxon>Bacteria</taxon>
        <taxon>Pseudomonadati</taxon>
        <taxon>Pseudomonadota</taxon>
        <taxon>Gammaproteobacteria</taxon>
        <taxon>Vibrionales</taxon>
        <taxon>Vibrionaceae</taxon>
        <taxon>Photobacterium</taxon>
    </lineage>
</organism>
<gene>
    <name evidence="1" type="ORF">NCTC11647_02345</name>
</gene>
<reference evidence="1 2" key="1">
    <citation type="submission" date="2018-06" db="EMBL/GenBank/DDBJ databases">
        <authorList>
            <consortium name="Pathogen Informatics"/>
            <person name="Doyle S."/>
        </authorList>
    </citation>
    <scope>NUCLEOTIDE SEQUENCE [LARGE SCALE GENOMIC DNA]</scope>
    <source>
        <strain evidence="1 2">NCTC11647</strain>
    </source>
</reference>
<sequence>MAKVSSVVNNIHCHKIMSHKYASKMNASIEKIISGKEYSYQIRTTRILGEFFTFCFEHNLQMTTGSDVSLCFSAWQEKYFDGNTNKQPYTLISNARALKIALSRLCSHSIRGLPETNHIAPLRRLNTTVFSNTVNSRSKVLGGFDLSTDIQGKSLTLALETDIDIFLGDLISTMKKHRDVIYNISKRYLLDASDRFNFREKVVAKIDRSLFDDNPDLLHPTRVSCKGQRYSLFNSDLSNGKCGKDNLLAYIWHCKRGFVNRDFSGANNNLYKHSKNRFELREYFGLSTLSAVACCNIIIVESGINVDSIRNLSLSSQGSTNQIFEPTPNGFRISYHKARAKAHFKRTLKHVTTEPFIERAFDYLVTATSHHRTFVSGNTSKRLFLYQSSSTSNSIIPVSDMAFKSGFIRLLREAKQLLEQNPSWCEDVTPECIDEILNPSLKAKLKENKLLRPTAKKLRTTEGIIRWYESGGNPAVAAKYLGNSEAVSIRNYLPKELQLAVYNQRVRRFQNVLIASATDGKDYQIKALNLKDEAELTEYLSRLEKRIPHWKSIMKTVSANKDKPNTACGAKVTLNICPENIAVMKACHVIAMQRIESGKSVDDSIKELSYVYQALSDYLRTHPDRRLKRTVHKGDLLYEKKTGNYSDIKITKQEVNRGSN</sequence>
<proteinExistence type="predicted"/>
<evidence type="ECO:0000313" key="1">
    <source>
        <dbReference type="EMBL" id="SPY29165.1"/>
    </source>
</evidence>
<dbReference type="EMBL" id="UATL01000001">
    <property type="protein sequence ID" value="SPY29165.1"/>
    <property type="molecule type" value="Genomic_DNA"/>
</dbReference>
<dbReference type="OrthoDB" id="7033735at2"/>